<dbReference type="OrthoDB" id="10482300at2759"/>
<reference evidence="1 2" key="1">
    <citation type="journal article" date="2020" name="Genomics">
        <title>Complete, high-quality genomes from long-read metagenomic sequencing of two wolf lichen thalli reveals enigmatic genome architecture.</title>
        <authorList>
            <person name="McKenzie S.K."/>
            <person name="Walston R.F."/>
            <person name="Allen J.L."/>
        </authorList>
    </citation>
    <scope>NUCLEOTIDE SEQUENCE [LARGE SCALE GENOMIC DNA]</scope>
    <source>
        <strain evidence="1">WasteWater2</strain>
    </source>
</reference>
<accession>A0A8H6G345</accession>
<evidence type="ECO:0000313" key="2">
    <source>
        <dbReference type="Proteomes" id="UP000578531"/>
    </source>
</evidence>
<dbReference type="RefSeq" id="XP_037168957.1">
    <property type="nucleotide sequence ID" value="XM_037304162.1"/>
</dbReference>
<dbReference type="AlphaFoldDB" id="A0A8H6G345"/>
<gene>
    <name evidence="1" type="ORF">HO173_002228</name>
</gene>
<dbReference type="EMBL" id="JACCJC010000005">
    <property type="protein sequence ID" value="KAF6239682.1"/>
    <property type="molecule type" value="Genomic_DNA"/>
</dbReference>
<proteinExistence type="predicted"/>
<dbReference type="Proteomes" id="UP000578531">
    <property type="component" value="Unassembled WGS sequence"/>
</dbReference>
<dbReference type="GeneID" id="59283902"/>
<protein>
    <submittedName>
        <fullName evidence="1">Uncharacterized protein</fullName>
    </submittedName>
</protein>
<organism evidence="1 2">
    <name type="scientific">Letharia columbiana</name>
    <dbReference type="NCBI Taxonomy" id="112416"/>
    <lineage>
        <taxon>Eukaryota</taxon>
        <taxon>Fungi</taxon>
        <taxon>Dikarya</taxon>
        <taxon>Ascomycota</taxon>
        <taxon>Pezizomycotina</taxon>
        <taxon>Lecanoromycetes</taxon>
        <taxon>OSLEUM clade</taxon>
        <taxon>Lecanoromycetidae</taxon>
        <taxon>Lecanorales</taxon>
        <taxon>Lecanorineae</taxon>
        <taxon>Parmeliaceae</taxon>
        <taxon>Letharia</taxon>
    </lineage>
</organism>
<evidence type="ECO:0000313" key="1">
    <source>
        <dbReference type="EMBL" id="KAF6239682.1"/>
    </source>
</evidence>
<comment type="caution">
    <text evidence="1">The sequence shown here is derived from an EMBL/GenBank/DDBJ whole genome shotgun (WGS) entry which is preliminary data.</text>
</comment>
<keyword evidence="2" id="KW-1185">Reference proteome</keyword>
<sequence>MGLNRGPIGPWVVRDICLTAQAILAGIAVELEDSELARWALRLRLWGTELFEAVSLDMTFERNKDGLRPVRQRVLRIFVDILVWEGLFRPFATPPGVHR</sequence>
<name>A0A8H6G345_9LECA</name>